<reference evidence="3" key="1">
    <citation type="submission" date="2022-11" db="UniProtKB">
        <authorList>
            <consortium name="WormBaseParasite"/>
        </authorList>
    </citation>
    <scope>IDENTIFICATION</scope>
</reference>
<dbReference type="WBParaSite" id="PSAMB.scaffold627size45268.g7534.t1">
    <property type="protein sequence ID" value="PSAMB.scaffold627size45268.g7534.t1"/>
    <property type="gene ID" value="PSAMB.scaffold627size45268.g7534"/>
</dbReference>
<feature type="transmembrane region" description="Helical" evidence="1">
    <location>
        <begin position="68"/>
        <end position="86"/>
    </location>
</feature>
<feature type="transmembrane region" description="Helical" evidence="1">
    <location>
        <begin position="141"/>
        <end position="167"/>
    </location>
</feature>
<name>A0A914X330_9BILA</name>
<organism evidence="2 3">
    <name type="scientific">Plectus sambesii</name>
    <dbReference type="NCBI Taxonomy" id="2011161"/>
    <lineage>
        <taxon>Eukaryota</taxon>
        <taxon>Metazoa</taxon>
        <taxon>Ecdysozoa</taxon>
        <taxon>Nematoda</taxon>
        <taxon>Chromadorea</taxon>
        <taxon>Plectida</taxon>
        <taxon>Plectina</taxon>
        <taxon>Plectoidea</taxon>
        <taxon>Plectidae</taxon>
        <taxon>Plectus</taxon>
    </lineage>
</organism>
<proteinExistence type="predicted"/>
<dbReference type="AlphaFoldDB" id="A0A914X330"/>
<keyword evidence="1" id="KW-0472">Membrane</keyword>
<keyword evidence="1" id="KW-0812">Transmembrane</keyword>
<sequence>MRSTDAITMDYEQGTGFNENSPRYMCCCNSIHIKTGTLIIAILAVTGPVLNFLSTAGRMQSINPDGSISSLVIGGAAVACVFYALYAQRAAFLLPFMILQAIKIIGFIALIILFIFVLAGAEFPETVRREAAGEETISIDIKMIISILIAFYAIIISFSLWFLWVVYKCYVFFRDQADFTINNTASVGFRINANPNSYKRYT</sequence>
<keyword evidence="1" id="KW-1133">Transmembrane helix</keyword>
<evidence type="ECO:0000313" key="3">
    <source>
        <dbReference type="WBParaSite" id="PSAMB.scaffold627size45268.g7534.t1"/>
    </source>
</evidence>
<feature type="transmembrane region" description="Helical" evidence="1">
    <location>
        <begin position="38"/>
        <end position="56"/>
    </location>
</feature>
<dbReference type="PANTHER" id="PTHR34851">
    <property type="entry name" value="PROTEIN CBG05235-RELATED"/>
    <property type="match status" value="1"/>
</dbReference>
<feature type="transmembrane region" description="Helical" evidence="1">
    <location>
        <begin position="98"/>
        <end position="121"/>
    </location>
</feature>
<protein>
    <submittedName>
        <fullName evidence="3">Lysosomal-associated transmembrane protein 4B</fullName>
    </submittedName>
</protein>
<accession>A0A914X330</accession>
<evidence type="ECO:0000256" key="1">
    <source>
        <dbReference type="SAM" id="Phobius"/>
    </source>
</evidence>
<dbReference type="Proteomes" id="UP000887566">
    <property type="component" value="Unplaced"/>
</dbReference>
<keyword evidence="2" id="KW-1185">Reference proteome</keyword>
<evidence type="ECO:0000313" key="2">
    <source>
        <dbReference type="Proteomes" id="UP000887566"/>
    </source>
</evidence>